<reference evidence="1 2" key="1">
    <citation type="submission" date="2023-10" db="EMBL/GenBank/DDBJ databases">
        <title>Chromosome-scale genome assembly provides insights into flower coloration mechanisms of Canna indica.</title>
        <authorList>
            <person name="Li C."/>
        </authorList>
    </citation>
    <scope>NUCLEOTIDE SEQUENCE [LARGE SCALE GENOMIC DNA]</scope>
    <source>
        <tissue evidence="1">Flower</tissue>
    </source>
</reference>
<sequence>MAQFLFERTLARVSPAKATGLLGLAPAARLLRFRRRSDRPDKVQLFELEIGADGSPSDIEALGMRRLEDAIHAIIVRRSAPDWLPFIPGGSYWVPPRRRPHGAVELVSRLTSPMTEEEMMSFTTVRGWPSSAYFVEDEEAGVSLQSVKKVQDRTKVQSDDEEN</sequence>
<name>A0AAQ3L8G9_9LILI</name>
<organism evidence="1 2">
    <name type="scientific">Canna indica</name>
    <name type="common">Indian-shot</name>
    <dbReference type="NCBI Taxonomy" id="4628"/>
    <lineage>
        <taxon>Eukaryota</taxon>
        <taxon>Viridiplantae</taxon>
        <taxon>Streptophyta</taxon>
        <taxon>Embryophyta</taxon>
        <taxon>Tracheophyta</taxon>
        <taxon>Spermatophyta</taxon>
        <taxon>Magnoliopsida</taxon>
        <taxon>Liliopsida</taxon>
        <taxon>Zingiberales</taxon>
        <taxon>Cannaceae</taxon>
        <taxon>Canna</taxon>
    </lineage>
</organism>
<keyword evidence="2" id="KW-1185">Reference proteome</keyword>
<proteinExistence type="predicted"/>
<dbReference type="EMBL" id="CP136898">
    <property type="protein sequence ID" value="WOL19022.1"/>
    <property type="molecule type" value="Genomic_DNA"/>
</dbReference>
<dbReference type="PANTHER" id="PTHR33972">
    <property type="entry name" value="EXPRESSED PROTEIN"/>
    <property type="match status" value="1"/>
</dbReference>
<evidence type="ECO:0000313" key="2">
    <source>
        <dbReference type="Proteomes" id="UP001327560"/>
    </source>
</evidence>
<protein>
    <submittedName>
        <fullName evidence="1">Uncharacterized protein</fullName>
    </submittedName>
</protein>
<dbReference type="Proteomes" id="UP001327560">
    <property type="component" value="Chromosome 9"/>
</dbReference>
<evidence type="ECO:0000313" key="1">
    <source>
        <dbReference type="EMBL" id="WOL19022.1"/>
    </source>
</evidence>
<gene>
    <name evidence="1" type="ORF">Cni_G27819</name>
</gene>
<accession>A0AAQ3L8G9</accession>
<dbReference type="PANTHER" id="PTHR33972:SF2">
    <property type="entry name" value="OS04G0606700 PROTEIN"/>
    <property type="match status" value="1"/>
</dbReference>
<dbReference type="AlphaFoldDB" id="A0AAQ3L8G9"/>